<dbReference type="EMBL" id="CP016804">
    <property type="protein sequence ID" value="APE96233.1"/>
    <property type="molecule type" value="Genomic_DNA"/>
</dbReference>
<protein>
    <submittedName>
        <fullName evidence="1">Uncharacterized protein</fullName>
    </submittedName>
</protein>
<dbReference type="Proteomes" id="UP000186165">
    <property type="component" value="Chromosome"/>
</dbReference>
<proteinExistence type="predicted"/>
<organism evidence="1 2">
    <name type="scientific">Halodesulfurarchaeum formicicum</name>
    <dbReference type="NCBI Taxonomy" id="1873524"/>
    <lineage>
        <taxon>Archaea</taxon>
        <taxon>Methanobacteriati</taxon>
        <taxon>Methanobacteriota</taxon>
        <taxon>Stenosarchaea group</taxon>
        <taxon>Halobacteria</taxon>
        <taxon>Halobacteriales</taxon>
        <taxon>Halobacteriaceae</taxon>
        <taxon>Halodesulfurarchaeum</taxon>
    </lineage>
</organism>
<accession>A0A1J1AF70</accession>
<evidence type="ECO:0000313" key="1">
    <source>
        <dbReference type="EMBL" id="APE96233.1"/>
    </source>
</evidence>
<dbReference type="AlphaFoldDB" id="A0A1J1AF70"/>
<reference evidence="2" key="1">
    <citation type="submission" date="2016-08" db="EMBL/GenBank/DDBJ databases">
        <title>Discovery of first anaerobic lithoheterotrophic haloarchae widely represented in hypersaline habitats.</title>
        <authorList>
            <person name="Sorokin D.Y."/>
            <person name="Kublanov I.V."/>
            <person name="Roman P."/>
            <person name="Sinninghe Damste J.S."/>
            <person name="Golyshin P.N."/>
            <person name="Rojo D."/>
            <person name="Ciordia S."/>
            <person name="Mena Md.C."/>
            <person name="Ferrer M."/>
            <person name="Smedile F."/>
            <person name="Messina E."/>
            <person name="La Cono V."/>
            <person name="Yakimov M.M."/>
        </authorList>
    </citation>
    <scope>NUCLEOTIDE SEQUENCE [LARGE SCALE GENOMIC DNA]</scope>
    <source>
        <strain evidence="2">HSR6</strain>
    </source>
</reference>
<keyword evidence="2" id="KW-1185">Reference proteome</keyword>
<sequence length="420" mass="49940">MELDKRFDEYELLLDLHFILRKDVVTFVEKLPERLRRIRTETERSARTSRGGVDGRINWNATYKQRYSRNPRDTSVFVVENRTVDFDIPENIVLVDLLQTIYSTLNEADEYIRRDYDWIQDRWHENGELIDRLTSIMERNVNIKRIRSPEEYEPSERMLTTAENARQELYREAAGLLRSRNRLFRGEENEIRQLLKSTSIAPDNQDTLFELYVLFRFIAVLDDLRDESISFQTISQGRQEIARLPGSPEMVIYHDQAARDRDISFRTERESTLEDPIPRAQKVQTMAHEVAESYFKRDFEDHTGRPDVIVLEIRDEENDEYEYLITEVKNSKRRKTVRQGIKETLEYLAFLRVNEDFVFGREDNDDYFGSGWNGLLVVQDLSEETISFEDQTERSQPIRILQAREVEEGIRETLSRLNLK</sequence>
<gene>
    <name evidence="1" type="ORF">HSR6_1796</name>
</gene>
<dbReference type="KEGG" id="hhsr:HSR6_1796"/>
<name>A0A1J1AF70_9EURY</name>
<evidence type="ECO:0000313" key="2">
    <source>
        <dbReference type="Proteomes" id="UP000186165"/>
    </source>
</evidence>